<feature type="transmembrane region" description="Helical" evidence="2">
    <location>
        <begin position="47"/>
        <end position="67"/>
    </location>
</feature>
<keyword evidence="2" id="KW-0812">Transmembrane</keyword>
<keyword evidence="2" id="KW-0472">Membrane</keyword>
<dbReference type="Proteomes" id="UP000283509">
    <property type="component" value="Unassembled WGS sequence"/>
</dbReference>
<dbReference type="OrthoDB" id="6884957at2759"/>
<dbReference type="SUPFAM" id="SSF103473">
    <property type="entry name" value="MFS general substrate transporter"/>
    <property type="match status" value="1"/>
</dbReference>
<reference evidence="3 4" key="1">
    <citation type="submission" date="2018-04" db="EMBL/GenBank/DDBJ databases">
        <authorList>
            <person name="Zhang X."/>
            <person name="Yuan J."/>
            <person name="Li F."/>
            <person name="Xiang J."/>
        </authorList>
    </citation>
    <scope>NUCLEOTIDE SEQUENCE [LARGE SCALE GENOMIC DNA]</scope>
    <source>
        <tissue evidence="3">Muscle</tissue>
    </source>
</reference>
<evidence type="ECO:0000256" key="2">
    <source>
        <dbReference type="SAM" id="Phobius"/>
    </source>
</evidence>
<evidence type="ECO:0000313" key="3">
    <source>
        <dbReference type="EMBL" id="ROT81936.1"/>
    </source>
</evidence>
<proteinExistence type="predicted"/>
<keyword evidence="3" id="KW-0762">Sugar transport</keyword>
<dbReference type="Gene3D" id="1.20.1250.20">
    <property type="entry name" value="MFS general substrate transporter like domains"/>
    <property type="match status" value="1"/>
</dbReference>
<evidence type="ECO:0000313" key="4">
    <source>
        <dbReference type="Proteomes" id="UP000283509"/>
    </source>
</evidence>
<name>A0A423TZQ5_PENVA</name>
<organism evidence="3 4">
    <name type="scientific">Penaeus vannamei</name>
    <name type="common">Whiteleg shrimp</name>
    <name type="synonym">Litopenaeus vannamei</name>
    <dbReference type="NCBI Taxonomy" id="6689"/>
    <lineage>
        <taxon>Eukaryota</taxon>
        <taxon>Metazoa</taxon>
        <taxon>Ecdysozoa</taxon>
        <taxon>Arthropoda</taxon>
        <taxon>Crustacea</taxon>
        <taxon>Multicrustacea</taxon>
        <taxon>Malacostraca</taxon>
        <taxon>Eumalacostraca</taxon>
        <taxon>Eucarida</taxon>
        <taxon>Decapoda</taxon>
        <taxon>Dendrobranchiata</taxon>
        <taxon>Penaeoidea</taxon>
        <taxon>Penaeidae</taxon>
        <taxon>Penaeus</taxon>
    </lineage>
</organism>
<feature type="compositionally biased region" description="Basic and acidic residues" evidence="1">
    <location>
        <begin position="158"/>
        <end position="168"/>
    </location>
</feature>
<keyword evidence="3" id="KW-0813">Transport</keyword>
<comment type="caution">
    <text evidence="3">The sequence shown here is derived from an EMBL/GenBank/DDBJ whole genome shotgun (WGS) entry which is preliminary data.</text>
</comment>
<dbReference type="EMBL" id="QCYY01000904">
    <property type="protein sequence ID" value="ROT81936.1"/>
    <property type="molecule type" value="Genomic_DNA"/>
</dbReference>
<protein>
    <submittedName>
        <fullName evidence="3">Glucose transporter 1</fullName>
    </submittedName>
</protein>
<reference evidence="3 4" key="2">
    <citation type="submission" date="2019-01" db="EMBL/GenBank/DDBJ databases">
        <title>The decoding of complex shrimp genome reveals the adaptation for benthos swimmer, frequently molting mechanism and breeding impact on genome.</title>
        <authorList>
            <person name="Sun Y."/>
            <person name="Gao Y."/>
            <person name="Yu Y."/>
        </authorList>
    </citation>
    <scope>NUCLEOTIDE SEQUENCE [LARGE SCALE GENOMIC DNA]</scope>
    <source>
        <tissue evidence="3">Muscle</tissue>
    </source>
</reference>
<feature type="region of interest" description="Disordered" evidence="1">
    <location>
        <begin position="103"/>
        <end position="168"/>
    </location>
</feature>
<keyword evidence="4" id="KW-1185">Reference proteome</keyword>
<keyword evidence="2" id="KW-1133">Transmembrane helix</keyword>
<gene>
    <name evidence="3" type="ORF">C7M84_024923</name>
</gene>
<dbReference type="InterPro" id="IPR036259">
    <property type="entry name" value="MFS_trans_sf"/>
</dbReference>
<evidence type="ECO:0000256" key="1">
    <source>
        <dbReference type="SAM" id="MobiDB-lite"/>
    </source>
</evidence>
<accession>A0A423TZQ5</accession>
<dbReference type="AlphaFoldDB" id="A0A423TZQ5"/>
<feature type="transmembrane region" description="Helical" evidence="2">
    <location>
        <begin position="21"/>
        <end position="41"/>
    </location>
</feature>
<sequence>MDIGHQYPVEVLPTVARGQGIGAMQTVGFLCGFSSPYIAYLSKFGPAVPYVVLGVITVTGGFACLLLPETLSEKLPDTLEEGESFFAGQGLCHNPCARRNKISAGDGAGRTTDPPSGGKQSNDNNAKGVGELLAERPRAAGGNAKPPVTVDQRPINLRTDRGPNLDTGGEKREIGLKWWVYVYDASLI</sequence>